<evidence type="ECO:0000256" key="5">
    <source>
        <dbReference type="ARBA" id="ARBA00022801"/>
    </source>
</evidence>
<dbReference type="GO" id="GO:0005975">
    <property type="term" value="P:carbohydrate metabolic process"/>
    <property type="evidence" value="ECO:0007669"/>
    <property type="project" value="InterPro"/>
</dbReference>
<organism evidence="8 9">
    <name type="scientific">Chiloscyllium punctatum</name>
    <name type="common">Brownbanded bambooshark</name>
    <name type="synonym">Hemiscyllium punctatum</name>
    <dbReference type="NCBI Taxonomy" id="137246"/>
    <lineage>
        <taxon>Eukaryota</taxon>
        <taxon>Metazoa</taxon>
        <taxon>Chordata</taxon>
        <taxon>Craniata</taxon>
        <taxon>Vertebrata</taxon>
        <taxon>Chondrichthyes</taxon>
        <taxon>Elasmobranchii</taxon>
        <taxon>Galeomorphii</taxon>
        <taxon>Galeoidea</taxon>
        <taxon>Orectolobiformes</taxon>
        <taxon>Hemiscylliidae</taxon>
        <taxon>Chiloscyllium</taxon>
    </lineage>
</organism>
<dbReference type="InterPro" id="IPR004446">
    <property type="entry name" value="Heptose_bisP_phosphatase"/>
</dbReference>
<dbReference type="CDD" id="cd07503">
    <property type="entry name" value="HAD_HisB-N"/>
    <property type="match status" value="1"/>
</dbReference>
<dbReference type="InterPro" id="IPR006543">
    <property type="entry name" value="Histidinol-phos"/>
</dbReference>
<keyword evidence="5" id="KW-0378">Hydrolase</keyword>
<evidence type="ECO:0000256" key="7">
    <source>
        <dbReference type="ARBA" id="ARBA00031828"/>
    </source>
</evidence>
<dbReference type="EMBL" id="BEZZ01055453">
    <property type="protein sequence ID" value="GCC41198.1"/>
    <property type="molecule type" value="Genomic_DNA"/>
</dbReference>
<name>A0A401TEZ4_CHIPU</name>
<accession>A0A401TEZ4</accession>
<dbReference type="InterPro" id="IPR023214">
    <property type="entry name" value="HAD_sf"/>
</dbReference>
<dbReference type="PANTHER" id="PTHR42891:SF1">
    <property type="entry name" value="D-GLYCERO-BETA-D-MANNO-HEPTOSE-1,7-BISPHOSPHATE 7-PHOSPHATASE"/>
    <property type="match status" value="1"/>
</dbReference>
<dbReference type="InterPro" id="IPR036412">
    <property type="entry name" value="HAD-like_sf"/>
</dbReference>
<evidence type="ECO:0000256" key="3">
    <source>
        <dbReference type="ARBA" id="ARBA00022490"/>
    </source>
</evidence>
<reference evidence="8 9" key="1">
    <citation type="journal article" date="2018" name="Nat. Ecol. Evol.">
        <title>Shark genomes provide insights into elasmobranch evolution and the origin of vertebrates.</title>
        <authorList>
            <person name="Hara Y"/>
            <person name="Yamaguchi K"/>
            <person name="Onimaru K"/>
            <person name="Kadota M"/>
            <person name="Koyanagi M"/>
            <person name="Keeley SD"/>
            <person name="Tatsumi K"/>
            <person name="Tanaka K"/>
            <person name="Motone F"/>
            <person name="Kageyama Y"/>
            <person name="Nozu R"/>
            <person name="Adachi N"/>
            <person name="Nishimura O"/>
            <person name="Nakagawa R"/>
            <person name="Tanegashima C"/>
            <person name="Kiyatake I"/>
            <person name="Matsumoto R"/>
            <person name="Murakumo K"/>
            <person name="Nishida K"/>
            <person name="Terakita A"/>
            <person name="Kuratani S"/>
            <person name="Sato K"/>
            <person name="Hyodo S Kuraku.S."/>
        </authorList>
    </citation>
    <scope>NUCLEOTIDE SEQUENCE [LARGE SCALE GENOMIC DNA]</scope>
</reference>
<dbReference type="InterPro" id="IPR006549">
    <property type="entry name" value="HAD-SF_hydro_IIIA"/>
</dbReference>
<evidence type="ECO:0000256" key="2">
    <source>
        <dbReference type="ARBA" id="ARBA00005628"/>
    </source>
</evidence>
<dbReference type="AlphaFoldDB" id="A0A401TEZ4"/>
<keyword evidence="4" id="KW-0479">Metal-binding</keyword>
<dbReference type="NCBIfam" id="TIGR01656">
    <property type="entry name" value="Histidinol-ppas"/>
    <property type="match status" value="1"/>
</dbReference>
<protein>
    <recommendedName>
        <fullName evidence="7">D,D-heptose 1,7-bisphosphate phosphatase</fullName>
    </recommendedName>
</protein>
<dbReference type="PANTHER" id="PTHR42891">
    <property type="entry name" value="D-GLYCERO-BETA-D-MANNO-HEPTOSE-1,7-BISPHOSPHATE 7-PHOSPHATASE"/>
    <property type="match status" value="1"/>
</dbReference>
<evidence type="ECO:0000256" key="1">
    <source>
        <dbReference type="ARBA" id="ARBA00004496"/>
    </source>
</evidence>
<dbReference type="OrthoDB" id="19045at2759"/>
<proteinExistence type="inferred from homology"/>
<evidence type="ECO:0000313" key="8">
    <source>
        <dbReference type="EMBL" id="GCC41198.1"/>
    </source>
</evidence>
<dbReference type="Pfam" id="PF13242">
    <property type="entry name" value="Hydrolase_like"/>
    <property type="match status" value="1"/>
</dbReference>
<dbReference type="STRING" id="137246.A0A401TEZ4"/>
<keyword evidence="6" id="KW-0119">Carbohydrate metabolism</keyword>
<gene>
    <name evidence="8" type="ORF">chiPu_0025268</name>
</gene>
<evidence type="ECO:0000256" key="4">
    <source>
        <dbReference type="ARBA" id="ARBA00022723"/>
    </source>
</evidence>
<dbReference type="Proteomes" id="UP000287033">
    <property type="component" value="Unassembled WGS sequence"/>
</dbReference>
<keyword evidence="9" id="KW-1185">Reference proteome</keyword>
<comment type="subcellular location">
    <subcellularLocation>
        <location evidence="1">Cytoplasm</location>
    </subcellularLocation>
</comment>
<dbReference type="GO" id="GO:0046872">
    <property type="term" value="F:metal ion binding"/>
    <property type="evidence" value="ECO:0007669"/>
    <property type="project" value="UniProtKB-KW"/>
</dbReference>
<dbReference type="NCBIfam" id="TIGR01662">
    <property type="entry name" value="HAD-SF-IIIA"/>
    <property type="match status" value="1"/>
</dbReference>
<sequence length="176" mass="19837">MSSASGDQRRRPAVFFDRDGVLNRDIGYLFESHRLIWIDGAREAVKAVNDMGYYAFVVTNQSGVARGLYEEADVQKLHDWMAAELGKIGAHIDAFEYCPFHPDGTVERYRQVSHRRKPSPGMINDLLERFAVDVERSFLVGDQPTDLEAARAAGLKGHLFPGSNLELFLKPLLQRS</sequence>
<evidence type="ECO:0000313" key="9">
    <source>
        <dbReference type="Proteomes" id="UP000287033"/>
    </source>
</evidence>
<dbReference type="Gene3D" id="3.40.50.1000">
    <property type="entry name" value="HAD superfamily/HAD-like"/>
    <property type="match status" value="1"/>
</dbReference>
<keyword evidence="3" id="KW-0963">Cytoplasm</keyword>
<dbReference type="PIRSF" id="PIRSF004682">
    <property type="entry name" value="GmhB"/>
    <property type="match status" value="1"/>
</dbReference>
<comment type="caution">
    <text evidence="8">The sequence shown here is derived from an EMBL/GenBank/DDBJ whole genome shotgun (WGS) entry which is preliminary data.</text>
</comment>
<dbReference type="SUPFAM" id="SSF56784">
    <property type="entry name" value="HAD-like"/>
    <property type="match status" value="1"/>
</dbReference>
<dbReference type="GO" id="GO:0005737">
    <property type="term" value="C:cytoplasm"/>
    <property type="evidence" value="ECO:0007669"/>
    <property type="project" value="UniProtKB-SubCell"/>
</dbReference>
<evidence type="ECO:0000256" key="6">
    <source>
        <dbReference type="ARBA" id="ARBA00023277"/>
    </source>
</evidence>
<dbReference type="OMA" id="FMIGDKE"/>
<comment type="similarity">
    <text evidence="2">Belongs to the GmhB family.</text>
</comment>
<dbReference type="GO" id="GO:0016791">
    <property type="term" value="F:phosphatase activity"/>
    <property type="evidence" value="ECO:0007669"/>
    <property type="project" value="InterPro"/>
</dbReference>